<gene>
    <name evidence="2" type="ORF">ACU57_22635</name>
</gene>
<name>A0A0P7KTJ0_ECOLX</name>
<sequence length="189" mass="21187">MGYRKANEFAFDEERKENFIKRLKALVGTRSVRAAAKDWGLSFSTLNNYLSRGTEPSFIAMQAIAAKEHVTLDWLAFGHEADSNLNRIIAVDEAHRGYADPAKCAWNMIFDSLEPDDQKKILEYCFKEGARSMVGLVASVKDVDMSLMNLPLEDKERLLRLNEQLKKGSSEADQQTAEAGLTSHDKKAG</sequence>
<accession>A0A0P7KTJ0</accession>
<dbReference type="RefSeq" id="WP_001568890.1">
    <property type="nucleotide sequence ID" value="NZ_CAJSIQ010000129.1"/>
</dbReference>
<organism evidence="2 3">
    <name type="scientific">Escherichia coli</name>
    <dbReference type="NCBI Taxonomy" id="562"/>
    <lineage>
        <taxon>Bacteria</taxon>
        <taxon>Pseudomonadati</taxon>
        <taxon>Pseudomonadota</taxon>
        <taxon>Gammaproteobacteria</taxon>
        <taxon>Enterobacterales</taxon>
        <taxon>Enterobacteriaceae</taxon>
        <taxon>Escherichia</taxon>
    </lineage>
</organism>
<dbReference type="AlphaFoldDB" id="A0A0P7KTJ0"/>
<reference evidence="2 3" key="1">
    <citation type="journal article" date="2015" name="Front. Microbiol.">
        <title>Genetic determinants of heat resistance in Escherichia coli.</title>
        <authorList>
            <person name="Mercer R.G."/>
            <person name="Zheng J."/>
            <person name="Garcia-Hernandez R."/>
            <person name="Ruan L."/>
            <person name="Ganzle M.G."/>
            <person name="McMullen L.M."/>
        </authorList>
    </citation>
    <scope>NUCLEOTIDE SEQUENCE [LARGE SCALE GENOMIC DNA]</scope>
    <source>
        <strain evidence="2 3">AW1.3</strain>
    </source>
</reference>
<dbReference type="GO" id="GO:0003677">
    <property type="term" value="F:DNA binding"/>
    <property type="evidence" value="ECO:0007669"/>
    <property type="project" value="InterPro"/>
</dbReference>
<dbReference type="PATRIC" id="fig|562.7813.peg.4422"/>
<dbReference type="InterPro" id="IPR010982">
    <property type="entry name" value="Lambda_DNA-bd_dom_sf"/>
</dbReference>
<evidence type="ECO:0000313" key="3">
    <source>
        <dbReference type="Proteomes" id="UP000050556"/>
    </source>
</evidence>
<evidence type="ECO:0000256" key="1">
    <source>
        <dbReference type="SAM" id="MobiDB-lite"/>
    </source>
</evidence>
<evidence type="ECO:0000313" key="2">
    <source>
        <dbReference type="EMBL" id="KPO06805.1"/>
    </source>
</evidence>
<proteinExistence type="predicted"/>
<dbReference type="Gene3D" id="1.10.260.40">
    <property type="entry name" value="lambda repressor-like DNA-binding domains"/>
    <property type="match status" value="1"/>
</dbReference>
<dbReference type="EMBL" id="LDYI01000145">
    <property type="protein sequence ID" value="KPO06805.1"/>
    <property type="molecule type" value="Genomic_DNA"/>
</dbReference>
<protein>
    <submittedName>
        <fullName evidence="2">Uncharacterized protein</fullName>
    </submittedName>
</protein>
<comment type="caution">
    <text evidence="2">The sequence shown here is derived from an EMBL/GenBank/DDBJ whole genome shotgun (WGS) entry which is preliminary data.</text>
</comment>
<feature type="region of interest" description="Disordered" evidence="1">
    <location>
        <begin position="165"/>
        <end position="189"/>
    </location>
</feature>
<dbReference type="SUPFAM" id="SSF47413">
    <property type="entry name" value="lambda repressor-like DNA-binding domains"/>
    <property type="match status" value="1"/>
</dbReference>
<dbReference type="Proteomes" id="UP000050556">
    <property type="component" value="Unassembled WGS sequence"/>
</dbReference>